<dbReference type="FunFam" id="1.10.287.110:FF:000001">
    <property type="entry name" value="Import inner membrane translocase subunit tim14"/>
    <property type="match status" value="1"/>
</dbReference>
<evidence type="ECO:0000256" key="3">
    <source>
        <dbReference type="ARBA" id="ARBA00022792"/>
    </source>
</evidence>
<dbReference type="VEuPathDB" id="ToxoDB:NCLIV_022100"/>
<dbReference type="InParanoid" id="F0VFC7"/>
<keyword evidence="4" id="KW-1133">Transmembrane helix</keyword>
<feature type="chain" id="PRO_5003261023" evidence="8">
    <location>
        <begin position="19"/>
        <end position="138"/>
    </location>
</feature>
<dbReference type="EMBL" id="FR823388">
    <property type="protein sequence ID" value="CBZ52421.1"/>
    <property type="molecule type" value="Genomic_DNA"/>
</dbReference>
<dbReference type="PROSITE" id="PS50076">
    <property type="entry name" value="DNAJ_2"/>
    <property type="match status" value="1"/>
</dbReference>
<dbReference type="PANTHER" id="PTHR12763">
    <property type="match status" value="1"/>
</dbReference>
<dbReference type="GO" id="GO:0001671">
    <property type="term" value="F:ATPase activator activity"/>
    <property type="evidence" value="ECO:0007669"/>
    <property type="project" value="TreeGrafter"/>
</dbReference>
<keyword evidence="6" id="KW-0472">Membrane</keyword>
<dbReference type="Gene3D" id="1.10.287.110">
    <property type="entry name" value="DnaJ domain"/>
    <property type="match status" value="1"/>
</dbReference>
<keyword evidence="2" id="KW-0812">Transmembrane</keyword>
<dbReference type="FunCoup" id="F0VFC7">
    <property type="interactions" value="71"/>
</dbReference>
<dbReference type="AlphaFoldDB" id="F0VFC7"/>
<evidence type="ECO:0000256" key="8">
    <source>
        <dbReference type="SAM" id="SignalP"/>
    </source>
</evidence>
<dbReference type="InterPro" id="IPR036869">
    <property type="entry name" value="J_dom_sf"/>
</dbReference>
<dbReference type="GeneID" id="13444422"/>
<accession>F0VFC7</accession>
<sequence length="138" mass="15328">MWPLVCFLVGGAAFAARGGLRQAAIWRQGKSASGGSGTQADVAEPLRQWFQAKFGAAGVQWRALTRDLRGFENPMSKTEAFQILRLSPTATKEKILQTHKQLMLRNHPDNGGSTYMATKVNEAKEKLLKERRFSSSYL</sequence>
<dbReference type="GO" id="GO:0001405">
    <property type="term" value="C:PAM complex, Tim23 associated import motor"/>
    <property type="evidence" value="ECO:0007669"/>
    <property type="project" value="TreeGrafter"/>
</dbReference>
<evidence type="ECO:0000256" key="2">
    <source>
        <dbReference type="ARBA" id="ARBA00022692"/>
    </source>
</evidence>
<proteinExistence type="inferred from homology"/>
<keyword evidence="5" id="KW-0496">Mitochondrion</keyword>
<feature type="signal peptide" evidence="8">
    <location>
        <begin position="1"/>
        <end position="18"/>
    </location>
</feature>
<dbReference type="Proteomes" id="UP000007494">
    <property type="component" value="Chromosome VIIa"/>
</dbReference>
<protein>
    <submittedName>
        <fullName evidence="10">DnaJ domain containing protein, related</fullName>
    </submittedName>
</protein>
<dbReference type="GO" id="GO:0030150">
    <property type="term" value="P:protein import into mitochondrial matrix"/>
    <property type="evidence" value="ECO:0007669"/>
    <property type="project" value="TreeGrafter"/>
</dbReference>
<dbReference type="InterPro" id="IPR001623">
    <property type="entry name" value="DnaJ_domain"/>
</dbReference>
<evidence type="ECO:0000256" key="4">
    <source>
        <dbReference type="ARBA" id="ARBA00022989"/>
    </source>
</evidence>
<evidence type="ECO:0000256" key="5">
    <source>
        <dbReference type="ARBA" id="ARBA00023128"/>
    </source>
</evidence>
<reference evidence="11" key="1">
    <citation type="journal article" date="2012" name="PLoS Pathog.">
        <title>Comparative genomics of the apicomplexan parasites Toxoplasma gondii and Neospora caninum: Coccidia differing in host range and transmission strategy.</title>
        <authorList>
            <person name="Reid A.J."/>
            <person name="Vermont S.J."/>
            <person name="Cotton J.A."/>
            <person name="Harris D."/>
            <person name="Hill-Cawthorne G.A."/>
            <person name="Konen-Waisman S."/>
            <person name="Latham S.M."/>
            <person name="Mourier T."/>
            <person name="Norton R."/>
            <person name="Quail M.A."/>
            <person name="Sanders M."/>
            <person name="Shanmugam D."/>
            <person name="Sohal A."/>
            <person name="Wasmuth J.D."/>
            <person name="Brunk B."/>
            <person name="Grigg M.E."/>
            <person name="Howard J.C."/>
            <person name="Parkinson J."/>
            <person name="Roos D.S."/>
            <person name="Trees A.J."/>
            <person name="Berriman M."/>
            <person name="Pain A."/>
            <person name="Wastling J.M."/>
        </authorList>
    </citation>
    <scope>NUCLEOTIDE SEQUENCE [LARGE SCALE GENOMIC DNA]</scope>
    <source>
        <strain evidence="11">Liverpool</strain>
    </source>
</reference>
<dbReference type="OMA" id="LFLWCRE"/>
<gene>
    <name evidence="10" type="ORF">NCLIV_022100</name>
</gene>
<evidence type="ECO:0000259" key="9">
    <source>
        <dbReference type="PROSITE" id="PS50076"/>
    </source>
</evidence>
<keyword evidence="3" id="KW-0999">Mitochondrion inner membrane</keyword>
<dbReference type="SMART" id="SM00271">
    <property type="entry name" value="DnaJ"/>
    <property type="match status" value="1"/>
</dbReference>
<comment type="subcellular location">
    <subcellularLocation>
        <location evidence="1">Mitochondrion inner membrane</location>
        <topology evidence="1">Single-pass membrane protein</topology>
    </subcellularLocation>
</comment>
<dbReference type="PANTHER" id="PTHR12763:SF28">
    <property type="entry name" value="GEO10507P1-RELATED"/>
    <property type="match status" value="1"/>
</dbReference>
<keyword evidence="8" id="KW-0732">Signal</keyword>
<dbReference type="OrthoDB" id="240298at2759"/>
<evidence type="ECO:0000313" key="11">
    <source>
        <dbReference type="Proteomes" id="UP000007494"/>
    </source>
</evidence>
<comment type="similarity">
    <text evidence="7">Belongs to the TIM14 family.</text>
</comment>
<dbReference type="SUPFAM" id="SSF46565">
    <property type="entry name" value="Chaperone J-domain"/>
    <property type="match status" value="1"/>
</dbReference>
<feature type="domain" description="J" evidence="9">
    <location>
        <begin position="79"/>
        <end position="138"/>
    </location>
</feature>
<organism evidence="10 11">
    <name type="scientific">Neospora caninum (strain Liverpool)</name>
    <dbReference type="NCBI Taxonomy" id="572307"/>
    <lineage>
        <taxon>Eukaryota</taxon>
        <taxon>Sar</taxon>
        <taxon>Alveolata</taxon>
        <taxon>Apicomplexa</taxon>
        <taxon>Conoidasida</taxon>
        <taxon>Coccidia</taxon>
        <taxon>Eucoccidiorida</taxon>
        <taxon>Eimeriorina</taxon>
        <taxon>Sarcocystidae</taxon>
        <taxon>Neospora</taxon>
    </lineage>
</organism>
<evidence type="ECO:0000256" key="6">
    <source>
        <dbReference type="ARBA" id="ARBA00023136"/>
    </source>
</evidence>
<evidence type="ECO:0000256" key="1">
    <source>
        <dbReference type="ARBA" id="ARBA00004434"/>
    </source>
</evidence>
<name>F0VFC7_NEOCL</name>
<evidence type="ECO:0000313" key="10">
    <source>
        <dbReference type="EMBL" id="CBZ52421.1"/>
    </source>
</evidence>
<evidence type="ECO:0000256" key="7">
    <source>
        <dbReference type="ARBA" id="ARBA00038105"/>
    </source>
</evidence>
<keyword evidence="11" id="KW-1185">Reference proteome</keyword>
<dbReference type="RefSeq" id="XP_003882453.1">
    <property type="nucleotide sequence ID" value="XM_003882404.1"/>
</dbReference>
<dbReference type="eggNOG" id="KOG0723">
    <property type="taxonomic scope" value="Eukaryota"/>
</dbReference>